<evidence type="ECO:0000256" key="4">
    <source>
        <dbReference type="ARBA" id="ARBA00012236"/>
    </source>
</evidence>
<dbReference type="InterPro" id="IPR010722">
    <property type="entry name" value="BATS_dom"/>
</dbReference>
<organism evidence="19 20">
    <name type="scientific">Clostridium perfringens</name>
    <dbReference type="NCBI Taxonomy" id="1502"/>
    <lineage>
        <taxon>Bacteria</taxon>
        <taxon>Bacillati</taxon>
        <taxon>Bacillota</taxon>
        <taxon>Clostridia</taxon>
        <taxon>Eubacteriales</taxon>
        <taxon>Clostridiaceae</taxon>
        <taxon>Clostridium</taxon>
    </lineage>
</organism>
<accession>A0AAW9ING0</accession>
<comment type="cofactor">
    <cofactor evidence="17">
        <name>[2Fe-2S] cluster</name>
        <dbReference type="ChEBI" id="CHEBI:190135"/>
    </cofactor>
    <text evidence="17">Binds 1 [2Fe-2S] cluster. The cluster is coordinated with 3 cysteines and 1 arginine.</text>
</comment>
<feature type="domain" description="Radical SAM core" evidence="18">
    <location>
        <begin position="44"/>
        <end position="273"/>
    </location>
</feature>
<keyword evidence="11 16" id="KW-0408">Iron</keyword>
<reference evidence="19" key="1">
    <citation type="submission" date="2019-11" db="EMBL/GenBank/DDBJ databases">
        <title>Characterization of Clostridium perfringens isolates from swine manure treated agricultural soils.</title>
        <authorList>
            <person name="Wushke S.T."/>
        </authorList>
    </citation>
    <scope>NUCLEOTIDE SEQUENCE</scope>
    <source>
        <strain evidence="19">V2</strain>
    </source>
</reference>
<evidence type="ECO:0000256" key="11">
    <source>
        <dbReference type="ARBA" id="ARBA00023004"/>
    </source>
</evidence>
<evidence type="ECO:0000256" key="6">
    <source>
        <dbReference type="ARBA" id="ARBA00022679"/>
    </source>
</evidence>
<comment type="subunit">
    <text evidence="3 16">Homodimer.</text>
</comment>
<dbReference type="Pfam" id="PF06968">
    <property type="entry name" value="BATS"/>
    <property type="match status" value="1"/>
</dbReference>
<dbReference type="GO" id="GO:0009102">
    <property type="term" value="P:biotin biosynthetic process"/>
    <property type="evidence" value="ECO:0007669"/>
    <property type="project" value="UniProtKB-UniRule"/>
</dbReference>
<evidence type="ECO:0000256" key="13">
    <source>
        <dbReference type="ARBA" id="ARBA00051157"/>
    </source>
</evidence>
<keyword evidence="6 16" id="KW-0808">Transferase</keyword>
<comment type="pathway">
    <text evidence="1 16">Cofactor biosynthesis; biotin biosynthesis; biotin from 7,8-diaminononanoate: step 2/2.</text>
</comment>
<comment type="catalytic activity">
    <reaction evidence="13 16">
        <text>(4R,5S)-dethiobiotin + (sulfur carrier)-SH + 2 reduced [2Fe-2S]-[ferredoxin] + 2 S-adenosyl-L-methionine = (sulfur carrier)-H + biotin + 2 5'-deoxyadenosine + 2 L-methionine + 2 oxidized [2Fe-2S]-[ferredoxin]</text>
        <dbReference type="Rhea" id="RHEA:22060"/>
        <dbReference type="Rhea" id="RHEA-COMP:10000"/>
        <dbReference type="Rhea" id="RHEA-COMP:10001"/>
        <dbReference type="Rhea" id="RHEA-COMP:14737"/>
        <dbReference type="Rhea" id="RHEA-COMP:14739"/>
        <dbReference type="ChEBI" id="CHEBI:17319"/>
        <dbReference type="ChEBI" id="CHEBI:29917"/>
        <dbReference type="ChEBI" id="CHEBI:33737"/>
        <dbReference type="ChEBI" id="CHEBI:33738"/>
        <dbReference type="ChEBI" id="CHEBI:57586"/>
        <dbReference type="ChEBI" id="CHEBI:57844"/>
        <dbReference type="ChEBI" id="CHEBI:59789"/>
        <dbReference type="ChEBI" id="CHEBI:64428"/>
        <dbReference type="ChEBI" id="CHEBI:149473"/>
        <dbReference type="EC" id="2.8.1.6"/>
    </reaction>
</comment>
<proteinExistence type="inferred from homology"/>
<dbReference type="SFLD" id="SFLDS00029">
    <property type="entry name" value="Radical_SAM"/>
    <property type="match status" value="1"/>
</dbReference>
<comment type="function">
    <text evidence="14 16">Catalyzes the conversion of dethiobiotin (DTB) to biotin by the insertion of a sulfur atom into dethiobiotin via a radical-based mechanism.</text>
</comment>
<comment type="caution">
    <text evidence="19">The sequence shown here is derived from an EMBL/GenBank/DDBJ whole genome shotgun (WGS) entry which is preliminary data.</text>
</comment>
<dbReference type="InterPro" id="IPR013785">
    <property type="entry name" value="Aldolase_TIM"/>
</dbReference>
<evidence type="ECO:0000256" key="7">
    <source>
        <dbReference type="ARBA" id="ARBA00022691"/>
    </source>
</evidence>
<evidence type="ECO:0000256" key="15">
    <source>
        <dbReference type="ARBA" id="ARBA00070199"/>
    </source>
</evidence>
<feature type="binding site" evidence="16 17">
    <location>
        <position position="198"/>
    </location>
    <ligand>
        <name>[2Fe-2S] cluster</name>
        <dbReference type="ChEBI" id="CHEBI:190135"/>
    </ligand>
</feature>
<dbReference type="Pfam" id="PF04055">
    <property type="entry name" value="Radical_SAM"/>
    <property type="match status" value="1"/>
</dbReference>
<dbReference type="SFLD" id="SFLDG01060">
    <property type="entry name" value="BATS_domain_containing"/>
    <property type="match status" value="1"/>
</dbReference>
<feature type="binding site" evidence="16 17">
    <location>
        <position position="268"/>
    </location>
    <ligand>
        <name>[2Fe-2S] cluster</name>
        <dbReference type="ChEBI" id="CHEBI:190135"/>
    </ligand>
</feature>
<sequence length="321" mass="36439">MDFVLKMKDKSLKNRKLTREEGLRLFNSNLEELIKEANNIRKEIHGEGVDLCSIINGKSGRCGEDCAFCAQSKYYNTNIDEYPLIDYEKIKKVAKENEDEGVHRFSIVTSGRGLYGEEFERVITYYSNLNKELKINLCASHGIINKESLIKLKKAGVKRYHHNLETSRNCYDKICKTHSYEERVKTIKNAKEAGLEVCSGGIIGLGETIIDRIDLAITLRELEIKSIPINVLSAIKGTKLQHMIPLNEEEILRTIAVFRFINPEAKIRLAGGRYLLKNFGENAFKAGANATITGNLLTTCGNKIKDDKRLIENIGMRIFYL</sequence>
<protein>
    <recommendedName>
        <fullName evidence="15 16">Biotin synthase</fullName>
        <ecNumber evidence="4 16">2.8.1.6</ecNumber>
    </recommendedName>
</protein>
<evidence type="ECO:0000256" key="3">
    <source>
        <dbReference type="ARBA" id="ARBA00011738"/>
    </source>
</evidence>
<dbReference type="InterPro" id="IPR058240">
    <property type="entry name" value="rSAM_sf"/>
</dbReference>
<evidence type="ECO:0000259" key="18">
    <source>
        <dbReference type="PROSITE" id="PS51918"/>
    </source>
</evidence>
<dbReference type="HAMAP" id="MF_01694">
    <property type="entry name" value="BioB"/>
    <property type="match status" value="1"/>
</dbReference>
<dbReference type="InterPro" id="IPR007197">
    <property type="entry name" value="rSAM"/>
</dbReference>
<dbReference type="Proteomes" id="UP001292368">
    <property type="component" value="Unassembled WGS sequence"/>
</dbReference>
<evidence type="ECO:0000256" key="8">
    <source>
        <dbReference type="ARBA" id="ARBA00022714"/>
    </source>
</evidence>
<evidence type="ECO:0000256" key="10">
    <source>
        <dbReference type="ARBA" id="ARBA00022756"/>
    </source>
</evidence>
<dbReference type="NCBIfam" id="TIGR00433">
    <property type="entry name" value="bioB"/>
    <property type="match status" value="1"/>
</dbReference>
<comment type="similarity">
    <text evidence="2 16">Belongs to the radical SAM superfamily. Biotin synthase family.</text>
</comment>
<dbReference type="InterPro" id="IPR002684">
    <property type="entry name" value="Biotin_synth/BioAB"/>
</dbReference>
<evidence type="ECO:0000256" key="9">
    <source>
        <dbReference type="ARBA" id="ARBA00022723"/>
    </source>
</evidence>
<keyword evidence="7 16" id="KW-0949">S-adenosyl-L-methionine</keyword>
<dbReference type="SMART" id="SM00729">
    <property type="entry name" value="Elp3"/>
    <property type="match status" value="1"/>
</dbReference>
<keyword evidence="9 16" id="KW-0479">Metal-binding</keyword>
<dbReference type="EC" id="2.8.1.6" evidence="4 16"/>
<evidence type="ECO:0000256" key="17">
    <source>
        <dbReference type="PIRSR" id="PIRSR001619-1"/>
    </source>
</evidence>
<dbReference type="PANTHER" id="PTHR22976">
    <property type="entry name" value="BIOTIN SYNTHASE"/>
    <property type="match status" value="1"/>
</dbReference>
<feature type="binding site" evidence="16 17">
    <location>
        <position position="66"/>
    </location>
    <ligand>
        <name>[4Fe-4S] cluster</name>
        <dbReference type="ChEBI" id="CHEBI:49883"/>
        <note>4Fe-4S-S-AdoMet</note>
    </ligand>
</feature>
<gene>
    <name evidence="16 19" type="primary">bioB</name>
    <name evidence="19" type="ORF">GNF77_02605</name>
</gene>
<keyword evidence="5 16" id="KW-0004">4Fe-4S</keyword>
<evidence type="ECO:0000313" key="19">
    <source>
        <dbReference type="EMBL" id="MDZ5007807.1"/>
    </source>
</evidence>
<feature type="binding site" evidence="16 17">
    <location>
        <position position="106"/>
    </location>
    <ligand>
        <name>[2Fe-2S] cluster</name>
        <dbReference type="ChEBI" id="CHEBI:190135"/>
    </ligand>
</feature>
<evidence type="ECO:0000256" key="14">
    <source>
        <dbReference type="ARBA" id="ARBA00057568"/>
    </source>
</evidence>
<dbReference type="PANTHER" id="PTHR22976:SF2">
    <property type="entry name" value="BIOTIN SYNTHASE, MITOCHONDRIAL"/>
    <property type="match status" value="1"/>
</dbReference>
<dbReference type="GO" id="GO:0051539">
    <property type="term" value="F:4 iron, 4 sulfur cluster binding"/>
    <property type="evidence" value="ECO:0007669"/>
    <property type="project" value="UniProtKB-KW"/>
</dbReference>
<evidence type="ECO:0000256" key="1">
    <source>
        <dbReference type="ARBA" id="ARBA00004942"/>
    </source>
</evidence>
<dbReference type="EMBL" id="WNVM01000001">
    <property type="protein sequence ID" value="MDZ5007807.1"/>
    <property type="molecule type" value="Genomic_DNA"/>
</dbReference>
<dbReference type="GO" id="GO:0005506">
    <property type="term" value="F:iron ion binding"/>
    <property type="evidence" value="ECO:0007669"/>
    <property type="project" value="UniProtKB-UniRule"/>
</dbReference>
<keyword evidence="8 16" id="KW-0001">2Fe-2S</keyword>
<feature type="binding site" evidence="16 17">
    <location>
        <position position="138"/>
    </location>
    <ligand>
        <name>[2Fe-2S] cluster</name>
        <dbReference type="ChEBI" id="CHEBI:190135"/>
    </ligand>
</feature>
<dbReference type="Gene3D" id="3.20.20.70">
    <property type="entry name" value="Aldolase class I"/>
    <property type="match status" value="1"/>
</dbReference>
<dbReference type="GO" id="GO:0051537">
    <property type="term" value="F:2 iron, 2 sulfur cluster binding"/>
    <property type="evidence" value="ECO:0007669"/>
    <property type="project" value="UniProtKB-KW"/>
</dbReference>
<evidence type="ECO:0000256" key="2">
    <source>
        <dbReference type="ARBA" id="ARBA00010765"/>
    </source>
</evidence>
<evidence type="ECO:0000256" key="5">
    <source>
        <dbReference type="ARBA" id="ARBA00022485"/>
    </source>
</evidence>
<dbReference type="PIRSF" id="PIRSF001619">
    <property type="entry name" value="Biotin_synth"/>
    <property type="match status" value="1"/>
</dbReference>
<dbReference type="FunFam" id="3.20.20.70:FF:000026">
    <property type="entry name" value="Biotin synthase"/>
    <property type="match status" value="1"/>
</dbReference>
<evidence type="ECO:0000256" key="16">
    <source>
        <dbReference type="HAMAP-Rule" id="MF_01694"/>
    </source>
</evidence>
<dbReference type="AlphaFoldDB" id="A0AAW9ING0"/>
<dbReference type="InterPro" id="IPR006638">
    <property type="entry name" value="Elp3/MiaA/NifB-like_rSAM"/>
</dbReference>
<keyword evidence="12 16" id="KW-0411">Iron-sulfur</keyword>
<dbReference type="InterPro" id="IPR024177">
    <property type="entry name" value="Biotin_synthase"/>
</dbReference>
<comment type="cofactor">
    <cofactor evidence="16">
        <name>[2Fe-2S] cluster</name>
        <dbReference type="ChEBI" id="CHEBI:190135"/>
    </cofactor>
    <text evidence="16">Binds 1 [2Fe-2S] cluster. The cluster is coordinated with 3 cysteines and 1 arginine.</text>
</comment>
<dbReference type="RefSeq" id="WP_221363731.1">
    <property type="nucleotide sequence ID" value="NZ_JAHLEQ010000001.1"/>
</dbReference>
<dbReference type="SFLD" id="SFLDG01278">
    <property type="entry name" value="biotin_synthase_like"/>
    <property type="match status" value="1"/>
</dbReference>
<feature type="binding site" evidence="16 17">
    <location>
        <position position="62"/>
    </location>
    <ligand>
        <name>[4Fe-4S] cluster</name>
        <dbReference type="ChEBI" id="CHEBI:49883"/>
        <note>4Fe-4S-S-AdoMet</note>
    </ligand>
</feature>
<evidence type="ECO:0000256" key="12">
    <source>
        <dbReference type="ARBA" id="ARBA00023014"/>
    </source>
</evidence>
<dbReference type="PROSITE" id="PS51918">
    <property type="entry name" value="RADICAL_SAM"/>
    <property type="match status" value="1"/>
</dbReference>
<feature type="binding site" evidence="16 17">
    <location>
        <position position="69"/>
    </location>
    <ligand>
        <name>[4Fe-4S] cluster</name>
        <dbReference type="ChEBI" id="CHEBI:49883"/>
        <note>4Fe-4S-S-AdoMet</note>
    </ligand>
</feature>
<dbReference type="CDD" id="cd01335">
    <property type="entry name" value="Radical_SAM"/>
    <property type="match status" value="1"/>
</dbReference>
<dbReference type="GO" id="GO:0004076">
    <property type="term" value="F:biotin synthase activity"/>
    <property type="evidence" value="ECO:0007669"/>
    <property type="project" value="UniProtKB-UniRule"/>
</dbReference>
<dbReference type="SMART" id="SM00876">
    <property type="entry name" value="BATS"/>
    <property type="match status" value="1"/>
</dbReference>
<comment type="cofactor">
    <cofactor evidence="16 17">
        <name>[4Fe-4S] cluster</name>
        <dbReference type="ChEBI" id="CHEBI:49883"/>
    </cofactor>
    <text evidence="16 17">Binds 1 [4Fe-4S] cluster. The cluster is coordinated with 3 cysteines and an exchangeable S-adenosyl-L-methionine.</text>
</comment>
<name>A0AAW9ING0_CLOPF</name>
<evidence type="ECO:0000313" key="20">
    <source>
        <dbReference type="Proteomes" id="UP001292368"/>
    </source>
</evidence>
<dbReference type="SUPFAM" id="SSF102114">
    <property type="entry name" value="Radical SAM enzymes"/>
    <property type="match status" value="1"/>
</dbReference>
<keyword evidence="10 16" id="KW-0093">Biotin biosynthesis</keyword>